<evidence type="ECO:0000313" key="18">
    <source>
        <dbReference type="Proteomes" id="UP000192602"/>
    </source>
</evidence>
<dbReference type="InterPro" id="IPR000462">
    <property type="entry name" value="CDP-OH_P_trans"/>
</dbReference>
<keyword evidence="11 16" id="KW-0472">Membrane</keyword>
<evidence type="ECO:0000256" key="5">
    <source>
        <dbReference type="ARBA" id="ARBA00017171"/>
    </source>
</evidence>
<reference evidence="18" key="1">
    <citation type="submission" date="2017-04" db="EMBL/GenBank/DDBJ databases">
        <authorList>
            <person name="Varghese N."/>
            <person name="Submissions S."/>
        </authorList>
    </citation>
    <scope>NUCLEOTIDE SEQUENCE [LARGE SCALE GENOMIC DNA]</scope>
    <source>
        <strain evidence="18">DSM 16512</strain>
    </source>
</reference>
<evidence type="ECO:0000256" key="15">
    <source>
        <dbReference type="RuleBase" id="RU003750"/>
    </source>
</evidence>
<evidence type="ECO:0000256" key="4">
    <source>
        <dbReference type="ARBA" id="ARBA00013174"/>
    </source>
</evidence>
<comment type="catalytic activity">
    <reaction evidence="1">
        <text>a CDP-1,2-diacyl-sn-glycerol + L-serine = a 1,2-diacyl-sn-glycero-3-phospho-L-serine + CMP + H(+)</text>
        <dbReference type="Rhea" id="RHEA:16913"/>
        <dbReference type="ChEBI" id="CHEBI:15378"/>
        <dbReference type="ChEBI" id="CHEBI:33384"/>
        <dbReference type="ChEBI" id="CHEBI:57262"/>
        <dbReference type="ChEBI" id="CHEBI:58332"/>
        <dbReference type="ChEBI" id="CHEBI:60377"/>
        <dbReference type="EC" id="2.7.8.8"/>
    </reaction>
</comment>
<dbReference type="NCBIfam" id="TIGR00473">
    <property type="entry name" value="pssA"/>
    <property type="match status" value="1"/>
</dbReference>
<evidence type="ECO:0000256" key="16">
    <source>
        <dbReference type="SAM" id="Phobius"/>
    </source>
</evidence>
<feature type="transmembrane region" description="Helical" evidence="16">
    <location>
        <begin position="189"/>
        <end position="207"/>
    </location>
</feature>
<evidence type="ECO:0000256" key="1">
    <source>
        <dbReference type="ARBA" id="ARBA00000287"/>
    </source>
</evidence>
<dbReference type="STRING" id="1069081.SAMN05660197_1966"/>
<evidence type="ECO:0000256" key="2">
    <source>
        <dbReference type="ARBA" id="ARBA00004127"/>
    </source>
</evidence>
<dbReference type="InterPro" id="IPR050324">
    <property type="entry name" value="CDP-alcohol_PTase-I"/>
</dbReference>
<keyword evidence="8 16" id="KW-0812">Transmembrane</keyword>
<dbReference type="EC" id="2.7.8.8" evidence="4"/>
<dbReference type="AlphaFoldDB" id="A0A1W1WV20"/>
<protein>
    <recommendedName>
        <fullName evidence="5">CDP-diacylglycerol--serine O-phosphatidyltransferase</fullName>
        <ecNumber evidence="4">2.7.8.8</ecNumber>
    </recommendedName>
    <alternativeName>
        <fullName evidence="14">Phosphatidylserine synthase</fullName>
    </alternativeName>
</protein>
<dbReference type="PANTHER" id="PTHR14269:SF61">
    <property type="entry name" value="CDP-DIACYLGLYCEROL--SERINE O-PHOSPHATIDYLTRANSFERASE"/>
    <property type="match status" value="1"/>
</dbReference>
<feature type="transmembrane region" description="Helical" evidence="16">
    <location>
        <begin position="97"/>
        <end position="115"/>
    </location>
</feature>
<keyword evidence="7 15" id="KW-0808">Transferase</keyword>
<feature type="transmembrane region" description="Helical" evidence="16">
    <location>
        <begin position="153"/>
        <end position="177"/>
    </location>
</feature>
<evidence type="ECO:0000256" key="13">
    <source>
        <dbReference type="ARBA" id="ARBA00023264"/>
    </source>
</evidence>
<keyword evidence="13" id="KW-1208">Phospholipid metabolism</keyword>
<accession>A0A1W1WV20</accession>
<dbReference type="GO" id="GO:0016020">
    <property type="term" value="C:membrane"/>
    <property type="evidence" value="ECO:0007669"/>
    <property type="project" value="InterPro"/>
</dbReference>
<keyword evidence="6" id="KW-0444">Lipid biosynthesis</keyword>
<feature type="transmembrane region" description="Helical" evidence="16">
    <location>
        <begin position="127"/>
        <end position="147"/>
    </location>
</feature>
<feature type="transmembrane region" description="Helical" evidence="16">
    <location>
        <begin position="12"/>
        <end position="33"/>
    </location>
</feature>
<evidence type="ECO:0000256" key="12">
    <source>
        <dbReference type="ARBA" id="ARBA00023209"/>
    </source>
</evidence>
<keyword evidence="18" id="KW-1185">Reference proteome</keyword>
<evidence type="ECO:0000256" key="7">
    <source>
        <dbReference type="ARBA" id="ARBA00022679"/>
    </source>
</evidence>
<name>A0A1W1WV20_9BACT</name>
<comment type="subcellular location">
    <subcellularLocation>
        <location evidence="2">Endomembrane system</location>
        <topology evidence="2">Multi-pass membrane protein</topology>
    </subcellularLocation>
</comment>
<dbReference type="InterPro" id="IPR048254">
    <property type="entry name" value="CDP_ALCOHOL_P_TRANSF_CS"/>
</dbReference>
<evidence type="ECO:0000256" key="9">
    <source>
        <dbReference type="ARBA" id="ARBA00022989"/>
    </source>
</evidence>
<evidence type="ECO:0000256" key="6">
    <source>
        <dbReference type="ARBA" id="ARBA00022516"/>
    </source>
</evidence>
<evidence type="ECO:0000256" key="11">
    <source>
        <dbReference type="ARBA" id="ARBA00023136"/>
    </source>
</evidence>
<dbReference type="RefSeq" id="WP_084276502.1">
    <property type="nucleotide sequence ID" value="NZ_AP026671.1"/>
</dbReference>
<dbReference type="GO" id="GO:0008654">
    <property type="term" value="P:phospholipid biosynthetic process"/>
    <property type="evidence" value="ECO:0007669"/>
    <property type="project" value="UniProtKB-KW"/>
</dbReference>
<evidence type="ECO:0000256" key="3">
    <source>
        <dbReference type="ARBA" id="ARBA00010441"/>
    </source>
</evidence>
<dbReference type="InterPro" id="IPR004533">
    <property type="entry name" value="CDP-diaglyc--ser_O-PTrfase"/>
</dbReference>
<evidence type="ECO:0000256" key="14">
    <source>
        <dbReference type="ARBA" id="ARBA00032361"/>
    </source>
</evidence>
<dbReference type="Gene3D" id="1.20.120.1760">
    <property type="match status" value="1"/>
</dbReference>
<keyword evidence="10" id="KW-0443">Lipid metabolism</keyword>
<evidence type="ECO:0000313" key="17">
    <source>
        <dbReference type="EMBL" id="SMC10127.1"/>
    </source>
</evidence>
<dbReference type="GO" id="GO:0012505">
    <property type="term" value="C:endomembrane system"/>
    <property type="evidence" value="ECO:0007669"/>
    <property type="project" value="UniProtKB-SubCell"/>
</dbReference>
<keyword evidence="9 16" id="KW-1133">Transmembrane helix</keyword>
<dbReference type="Pfam" id="PF01066">
    <property type="entry name" value="CDP-OH_P_transf"/>
    <property type="match status" value="1"/>
</dbReference>
<evidence type="ECO:0000256" key="10">
    <source>
        <dbReference type="ARBA" id="ARBA00023098"/>
    </source>
</evidence>
<dbReference type="PROSITE" id="PS00379">
    <property type="entry name" value="CDP_ALCOHOL_P_TRANSF"/>
    <property type="match status" value="1"/>
</dbReference>
<gene>
    <name evidence="17" type="ORF">SAMN05660197_1966</name>
</gene>
<comment type="similarity">
    <text evidence="3 15">Belongs to the CDP-alcohol phosphatidyltransferase class-I family.</text>
</comment>
<dbReference type="GO" id="GO:0003882">
    <property type="term" value="F:CDP-diacylglycerol-serine O-phosphatidyltransferase activity"/>
    <property type="evidence" value="ECO:0007669"/>
    <property type="project" value="UniProtKB-EC"/>
</dbReference>
<organism evidence="17 18">
    <name type="scientific">Nitratiruptor tergarcus DSM 16512</name>
    <dbReference type="NCBI Taxonomy" id="1069081"/>
    <lineage>
        <taxon>Bacteria</taxon>
        <taxon>Pseudomonadati</taxon>
        <taxon>Campylobacterota</taxon>
        <taxon>Epsilonproteobacteria</taxon>
        <taxon>Nautiliales</taxon>
        <taxon>Nitratiruptoraceae</taxon>
        <taxon>Nitratiruptor</taxon>
    </lineage>
</organism>
<dbReference type="Proteomes" id="UP000192602">
    <property type="component" value="Unassembled WGS sequence"/>
</dbReference>
<feature type="transmembrane region" description="Helical" evidence="16">
    <location>
        <begin position="213"/>
        <end position="232"/>
    </location>
</feature>
<dbReference type="OrthoDB" id="9777147at2"/>
<sequence>MEKHSFDIRYLFPNFFTALSAFLGVISIIASIHNEYEKAAWLIFISLILDGIDGRVARMTNATSKFGVEFDSLADLVAFGVAPAILLYQAIGSHFGKFGSLVAALFVVFGAIRLARFNVMAPSSEPSVFIGVPIPTAAVFVAGWVMLYQKYGLAHFSFAILVGALCVALLMVSNIRYPSFKKIDFKKHQVVKILVIMVIVLAVLYLYPAEFVTIMITLFICAGVVRTVYFLFKRKIRYNNGKILSKEKDE</sequence>
<feature type="transmembrane region" description="Helical" evidence="16">
    <location>
        <begin position="70"/>
        <end position="91"/>
    </location>
</feature>
<dbReference type="EMBL" id="FWWZ01000001">
    <property type="protein sequence ID" value="SMC10127.1"/>
    <property type="molecule type" value="Genomic_DNA"/>
</dbReference>
<dbReference type="PANTHER" id="PTHR14269">
    <property type="entry name" value="CDP-DIACYLGLYCEROL--GLYCEROL-3-PHOSPHATE 3-PHOSPHATIDYLTRANSFERASE-RELATED"/>
    <property type="match status" value="1"/>
</dbReference>
<dbReference type="InterPro" id="IPR043130">
    <property type="entry name" value="CDP-OH_PTrfase_TM_dom"/>
</dbReference>
<evidence type="ECO:0000256" key="8">
    <source>
        <dbReference type="ARBA" id="ARBA00022692"/>
    </source>
</evidence>
<keyword evidence="12" id="KW-0594">Phospholipid biosynthesis</keyword>
<proteinExistence type="inferred from homology"/>